<dbReference type="NCBIfam" id="TIGR01484">
    <property type="entry name" value="HAD-SF-IIB"/>
    <property type="match status" value="1"/>
</dbReference>
<dbReference type="GO" id="GO:0016791">
    <property type="term" value="F:phosphatase activity"/>
    <property type="evidence" value="ECO:0007669"/>
    <property type="project" value="TreeGrafter"/>
</dbReference>
<dbReference type="InterPro" id="IPR036412">
    <property type="entry name" value="HAD-like_sf"/>
</dbReference>
<dbReference type="PANTHER" id="PTHR10000">
    <property type="entry name" value="PHOSPHOSERINE PHOSPHATASE"/>
    <property type="match status" value="1"/>
</dbReference>
<sequence length="283" mass="31817">MIVRRTRMIRMIACDLDGTLIDESQVIRPQASAWLKRLSLSGVMVVLATGRSWRTALAFQRQLGIKGPLIAHDGGYLFDTRQEVELYRRGIPLDQAKEMIDWCTDHDVMVRAYLGYRKPVVFNFFDQAHQTYYRRPEDMVLTDDRAQLNADPLELYMFMERDEAVARFVGAFDGHEQGYFVHVFPQPGATKVTVNPPNVDKVDALTVLCRLMGFDTQDVMAFGDGLNDRQMLKWVGVGVAMGHGVPDNFSHAAFVTTDVGDEDPVVQGIRWAMGEGLLAVDAG</sequence>
<dbReference type="SUPFAM" id="SSF56784">
    <property type="entry name" value="HAD-like"/>
    <property type="match status" value="1"/>
</dbReference>
<dbReference type="Pfam" id="PF08282">
    <property type="entry name" value="Hydrolase_3"/>
    <property type="match status" value="1"/>
</dbReference>
<dbReference type="Gene3D" id="3.30.1240.10">
    <property type="match status" value="1"/>
</dbReference>
<dbReference type="EMBL" id="PXYV01000016">
    <property type="protein sequence ID" value="PSR22492.1"/>
    <property type="molecule type" value="Genomic_DNA"/>
</dbReference>
<dbReference type="InterPro" id="IPR000150">
    <property type="entry name" value="Cof"/>
</dbReference>
<accession>A0A2T2WJT7</accession>
<proteinExistence type="predicted"/>
<dbReference type="InterPro" id="IPR006379">
    <property type="entry name" value="HAD-SF_hydro_IIB"/>
</dbReference>
<dbReference type="GO" id="GO:0005829">
    <property type="term" value="C:cytosol"/>
    <property type="evidence" value="ECO:0007669"/>
    <property type="project" value="TreeGrafter"/>
</dbReference>
<dbReference type="GO" id="GO:0000287">
    <property type="term" value="F:magnesium ion binding"/>
    <property type="evidence" value="ECO:0007669"/>
    <property type="project" value="TreeGrafter"/>
</dbReference>
<evidence type="ECO:0000313" key="2">
    <source>
        <dbReference type="Proteomes" id="UP000241848"/>
    </source>
</evidence>
<dbReference type="PANTHER" id="PTHR10000:SF8">
    <property type="entry name" value="HAD SUPERFAMILY HYDROLASE-LIKE, TYPE 3"/>
    <property type="match status" value="1"/>
</dbReference>
<dbReference type="NCBIfam" id="TIGR00099">
    <property type="entry name" value="Cof-subfamily"/>
    <property type="match status" value="1"/>
</dbReference>
<dbReference type="InterPro" id="IPR023214">
    <property type="entry name" value="HAD_sf"/>
</dbReference>
<comment type="caution">
    <text evidence="1">The sequence shown here is derived from an EMBL/GenBank/DDBJ whole genome shotgun (WGS) entry which is preliminary data.</text>
</comment>
<dbReference type="Gene3D" id="3.40.50.1000">
    <property type="entry name" value="HAD superfamily/HAD-like"/>
    <property type="match status" value="1"/>
</dbReference>
<protein>
    <submittedName>
        <fullName evidence="1">HAD family phosphatase</fullName>
    </submittedName>
</protein>
<dbReference type="Proteomes" id="UP000241848">
    <property type="component" value="Unassembled WGS sequence"/>
</dbReference>
<organism evidence="1 2">
    <name type="scientific">Sulfobacillus acidophilus</name>
    <dbReference type="NCBI Taxonomy" id="53633"/>
    <lineage>
        <taxon>Bacteria</taxon>
        <taxon>Bacillati</taxon>
        <taxon>Bacillota</taxon>
        <taxon>Clostridia</taxon>
        <taxon>Eubacteriales</taxon>
        <taxon>Clostridiales Family XVII. Incertae Sedis</taxon>
        <taxon>Sulfobacillus</taxon>
    </lineage>
</organism>
<gene>
    <name evidence="1" type="ORF">C7B45_06635</name>
</gene>
<name>A0A2T2WJT7_9FIRM</name>
<evidence type="ECO:0000313" key="1">
    <source>
        <dbReference type="EMBL" id="PSR22492.1"/>
    </source>
</evidence>
<dbReference type="AlphaFoldDB" id="A0A2T2WJT7"/>
<dbReference type="PROSITE" id="PS01229">
    <property type="entry name" value="COF_2"/>
    <property type="match status" value="1"/>
</dbReference>
<reference evidence="1 2" key="1">
    <citation type="journal article" date="2014" name="BMC Genomics">
        <title>Comparison of environmental and isolate Sulfobacillus genomes reveals diverse carbon, sulfur, nitrogen, and hydrogen metabolisms.</title>
        <authorList>
            <person name="Justice N.B."/>
            <person name="Norman A."/>
            <person name="Brown C.T."/>
            <person name="Singh A."/>
            <person name="Thomas B.C."/>
            <person name="Banfield J.F."/>
        </authorList>
    </citation>
    <scope>NUCLEOTIDE SEQUENCE [LARGE SCALE GENOMIC DNA]</scope>
    <source>
        <strain evidence="1">AMDSBA3</strain>
    </source>
</reference>